<comment type="caution">
    <text evidence="4">The sequence shown here is derived from an EMBL/GenBank/DDBJ whole genome shotgun (WGS) entry which is preliminary data.</text>
</comment>
<dbReference type="OrthoDB" id="3520099at2"/>
<reference evidence="4 5" key="1">
    <citation type="submission" date="2015-07" db="EMBL/GenBank/DDBJ databases">
        <title>Whole genome sequence of Thermanaerothrix daxensis DSM 23592.</title>
        <authorList>
            <person name="Hemp J."/>
            <person name="Ward L.M."/>
            <person name="Pace L.A."/>
            <person name="Fischer W.W."/>
        </authorList>
    </citation>
    <scope>NUCLEOTIDE SEQUENCE [LARGE SCALE GENOMIC DNA]</scope>
    <source>
        <strain evidence="4 5">GNS-1</strain>
    </source>
</reference>
<evidence type="ECO:0000256" key="1">
    <source>
        <dbReference type="ARBA" id="ARBA00010990"/>
    </source>
</evidence>
<dbReference type="SUPFAM" id="SSF56214">
    <property type="entry name" value="4'-phosphopantetheinyl transferase"/>
    <property type="match status" value="2"/>
</dbReference>
<accession>A0A0P6Y0W2</accession>
<proteinExistence type="inferred from homology"/>
<dbReference type="PANTHER" id="PTHR12215:SF10">
    <property type="entry name" value="L-AMINOADIPATE-SEMIALDEHYDE DEHYDROGENASE-PHOSPHOPANTETHEINYL TRANSFERASE"/>
    <property type="match status" value="1"/>
</dbReference>
<evidence type="ECO:0000313" key="4">
    <source>
        <dbReference type="EMBL" id="KPL82520.1"/>
    </source>
</evidence>
<name>A0A0P6Y0W2_9CHLR</name>
<evidence type="ECO:0000259" key="3">
    <source>
        <dbReference type="Pfam" id="PF01648"/>
    </source>
</evidence>
<dbReference type="InterPro" id="IPR037143">
    <property type="entry name" value="4-PPantetheinyl_Trfase_dom_sf"/>
</dbReference>
<dbReference type="Pfam" id="PF01648">
    <property type="entry name" value="ACPS"/>
    <property type="match status" value="1"/>
</dbReference>
<keyword evidence="5" id="KW-1185">Reference proteome</keyword>
<evidence type="ECO:0000313" key="5">
    <source>
        <dbReference type="Proteomes" id="UP000050544"/>
    </source>
</evidence>
<dbReference type="InterPro" id="IPR050559">
    <property type="entry name" value="P-Pant_transferase_sf"/>
</dbReference>
<dbReference type="EMBL" id="LGKO01000005">
    <property type="protein sequence ID" value="KPL82520.1"/>
    <property type="molecule type" value="Genomic_DNA"/>
</dbReference>
<dbReference type="AlphaFoldDB" id="A0A0P6Y0W2"/>
<comment type="similarity">
    <text evidence="1">Belongs to the P-Pant transferase superfamily. Gsp/Sfp/HetI/AcpT family.</text>
</comment>
<dbReference type="RefSeq" id="WP_054522020.1">
    <property type="nucleotide sequence ID" value="NZ_LGKO01000005.1"/>
</dbReference>
<dbReference type="Gene3D" id="3.90.470.20">
    <property type="entry name" value="4'-phosphopantetheinyl transferase domain"/>
    <property type="match status" value="2"/>
</dbReference>
<feature type="domain" description="4'-phosphopantetheinyl transferase" evidence="3">
    <location>
        <begin position="116"/>
        <end position="192"/>
    </location>
</feature>
<dbReference type="InterPro" id="IPR008278">
    <property type="entry name" value="4-PPantetheinyl_Trfase_dom"/>
</dbReference>
<organism evidence="4 5">
    <name type="scientific">Thermanaerothrix daxensis</name>
    <dbReference type="NCBI Taxonomy" id="869279"/>
    <lineage>
        <taxon>Bacteria</taxon>
        <taxon>Bacillati</taxon>
        <taxon>Chloroflexota</taxon>
        <taxon>Anaerolineae</taxon>
        <taxon>Anaerolineales</taxon>
        <taxon>Anaerolineaceae</taxon>
        <taxon>Thermanaerothrix</taxon>
    </lineage>
</organism>
<keyword evidence="2" id="KW-0808">Transferase</keyword>
<dbReference type="GO" id="GO:0005829">
    <property type="term" value="C:cytosol"/>
    <property type="evidence" value="ECO:0007669"/>
    <property type="project" value="TreeGrafter"/>
</dbReference>
<dbReference type="GO" id="GO:0019878">
    <property type="term" value="P:lysine biosynthetic process via aminoadipic acid"/>
    <property type="evidence" value="ECO:0007669"/>
    <property type="project" value="TreeGrafter"/>
</dbReference>
<protein>
    <recommendedName>
        <fullName evidence="3">4'-phosphopantetheinyl transferase domain-containing protein</fullName>
    </recommendedName>
</protein>
<gene>
    <name evidence="4" type="ORF">SE15_10300</name>
</gene>
<dbReference type="PANTHER" id="PTHR12215">
    <property type="entry name" value="PHOSPHOPANTETHEINE TRANSFERASE"/>
    <property type="match status" value="1"/>
</dbReference>
<dbReference type="GO" id="GO:0000287">
    <property type="term" value="F:magnesium ion binding"/>
    <property type="evidence" value="ECO:0007669"/>
    <property type="project" value="InterPro"/>
</dbReference>
<dbReference type="Proteomes" id="UP000050544">
    <property type="component" value="Unassembled WGS sequence"/>
</dbReference>
<dbReference type="GO" id="GO:0008897">
    <property type="term" value="F:holo-[acyl-carrier-protein] synthase activity"/>
    <property type="evidence" value="ECO:0007669"/>
    <property type="project" value="InterPro"/>
</dbReference>
<sequence length="250" mass="27885">MVSIYWTLGGGAAVMADPLPLEQSLSLAEQVYFQNLHFPRRRADWLLGRWVAKCLLRAADERLRDYALRRISVLRNAQGAPQVWVTPDTPYPVALSLTHREGWAACALAPAPDLMLGIDLECIEPRVPAFVADYFTAEERAYVKSLPETYLSLAVTLIWSLKEAVLKALRVGLAWDTRRVNVDLPVSLTPNPSWQAARVSVRGIAAPWWAWWCVLGQKVLTLAVCADESPTDLAYVPIGYPARMRQSIGC</sequence>
<dbReference type="STRING" id="869279.SE15_10300"/>
<evidence type="ECO:0000256" key="2">
    <source>
        <dbReference type="ARBA" id="ARBA00022679"/>
    </source>
</evidence>